<evidence type="ECO:0000256" key="9">
    <source>
        <dbReference type="RuleBase" id="RU364149"/>
    </source>
</evidence>
<dbReference type="GO" id="GO:0016592">
    <property type="term" value="C:mediator complex"/>
    <property type="evidence" value="ECO:0007669"/>
    <property type="project" value="InterPro"/>
</dbReference>
<dbReference type="Proteomes" id="UP001295740">
    <property type="component" value="Unassembled WGS sequence"/>
</dbReference>
<keyword evidence="7 9" id="KW-0539">Nucleus</keyword>
<evidence type="ECO:0000256" key="7">
    <source>
        <dbReference type="ARBA" id="ARBA00023242"/>
    </source>
</evidence>
<dbReference type="PANTHER" id="PTHR13224">
    <property type="entry name" value="THYROID HORMONE RECEPTOR-ASSOCIATED PROTEIN-RELATED"/>
    <property type="match status" value="1"/>
</dbReference>
<dbReference type="Pfam" id="PF20719">
    <property type="entry name" value="Med16_C"/>
    <property type="match status" value="1"/>
</dbReference>
<dbReference type="GO" id="GO:0045893">
    <property type="term" value="P:positive regulation of DNA-templated transcription"/>
    <property type="evidence" value="ECO:0007669"/>
    <property type="project" value="TreeGrafter"/>
</dbReference>
<comment type="similarity">
    <text evidence="2 9">Belongs to the Mediator complex subunit 16 family.</text>
</comment>
<keyword evidence="4 9" id="KW-0805">Transcription regulation</keyword>
<sequence>MTNNGMPLILDGSLGSMGGMGAMGGAPIHVNLEDVDDLFGDGVPLSLPPRPPSRRLRQRLDELRGRGCCKGIAWSKGGTIASIAPDGQSLQLSYLRADPKDATWALSEPKEITPWASLAGGPIVHLHWSPANSELAVVDAVGRVLILNFNADLNNSREARKWDGDAIDDLHAVVGSHWLNPIPSNSRYHPVYTPAIKSGKGFEYVFENKGLPSMGPSHPNPNRSAFICITTNGLFKMYWSQNTGIIEEKICELESVTSADDLITHAAVCADKTMRTIFIAMATTSKQLRVVQVMISFNAPKPENPPSIPPGGFQLNPSLGKRHIAVTSWGQTASSESPLDMSMAKISHLEMLPALFNMPTKDWSPMILLTVRTFVPEPNSPYGQEVQSIIDRWELLTDQKETPHAAFEQLGSRRNSMESAPPVGARLKKLDSTIVNKVVMGISVLSFGKVICLTYNDGSIEYRDRFSMNELYREVNLDQIYSILEAGFTQTGEPGCLQMAFSPSNFSLVQMYEDGKVKWHNLAYTLEDVTSISDAHLAAVNAAFVMSTAGAGANGANIDDILAVARKFIHKDHFAVKWATDMVQINRSTIDYSEESPHDHLIRNNTLQLCFSILNHLGWEGEFKPRHYRSKFAVLALNMRNIVILVSLASNAPNAMRGSSSPLDEPEVVDALAGCTKWSIDLICWLCDCLFCLLTDSRFMGFLTQSNQSQLVYMTQYLQSKNEIALHLILCSSTRNLLSALCRRINLLDSCSARAIQWYRSRGEVADNSSREANHKALYAAYKKIQRHTASALIKADEFDKLLTTLATDIRSAYNTSGLAEQAQKAAKNQPPNQRPDLARQYVELNLMLVQTPAPQFLAVTAKFFRNDLTEFREHAPLAKLYFKNYELLEIDDEPKALEKRRAKGMMVDLFRRVEMSRSCGGRMRFKRCSRCASVMEDISHMHNKPGISFLLSQQRTCCCGGRLSLLP</sequence>
<evidence type="ECO:0000256" key="6">
    <source>
        <dbReference type="ARBA" id="ARBA00023163"/>
    </source>
</evidence>
<dbReference type="SUPFAM" id="SSF50978">
    <property type="entry name" value="WD40 repeat-like"/>
    <property type="match status" value="1"/>
</dbReference>
<evidence type="ECO:0000313" key="13">
    <source>
        <dbReference type="Proteomes" id="UP001295740"/>
    </source>
</evidence>
<evidence type="ECO:0000259" key="10">
    <source>
        <dbReference type="Pfam" id="PF11635"/>
    </source>
</evidence>
<comment type="subcellular location">
    <subcellularLocation>
        <location evidence="1 9">Nucleus</location>
    </subcellularLocation>
</comment>
<proteinExistence type="inferred from homology"/>
<feature type="domain" description="Mediator complex subunit 16 C-terminal" evidence="11">
    <location>
        <begin position="873"/>
        <end position="964"/>
    </location>
</feature>
<evidence type="ECO:0000256" key="5">
    <source>
        <dbReference type="ARBA" id="ARBA00023159"/>
    </source>
</evidence>
<dbReference type="InterPro" id="IPR048339">
    <property type="entry name" value="Mediator_Med16_C"/>
</dbReference>
<protein>
    <recommendedName>
        <fullName evidence="3 9">Mediator of RNA polymerase II transcription subunit 16</fullName>
    </recommendedName>
    <alternativeName>
        <fullName evidence="8 9">Mediator complex subunit 16</fullName>
    </alternativeName>
</protein>
<keyword evidence="13" id="KW-1185">Reference proteome</keyword>
<accession>A0AAI8VZH2</accession>
<dbReference type="AlphaFoldDB" id="A0AAI8VZH2"/>
<feature type="domain" description="Mediator complex subunit Med16 N-terminal" evidence="10">
    <location>
        <begin position="168"/>
        <end position="489"/>
    </location>
</feature>
<evidence type="ECO:0000256" key="3">
    <source>
        <dbReference type="ARBA" id="ARBA00019614"/>
    </source>
</evidence>
<reference evidence="12" key="1">
    <citation type="submission" date="2023-10" db="EMBL/GenBank/DDBJ databases">
        <authorList>
            <person name="Hackl T."/>
        </authorList>
    </citation>
    <scope>NUCLEOTIDE SEQUENCE</scope>
</reference>
<comment type="function">
    <text evidence="9">Component of the Mediator complex, a coactivator involved in the regulated transcription of nearly all RNA polymerase II-dependent genes. Mediator functions as a bridge to convey information from gene-specific regulatory proteins to the basal RNA polymerase II transcription machinery. Mediator is recruited to promoters by direct interactions with regulatory proteins and serves as a scaffold for the assembly of a functional preinitiation complex with RNA polymerase II and the general transcription factors.</text>
</comment>
<evidence type="ECO:0000256" key="1">
    <source>
        <dbReference type="ARBA" id="ARBA00004123"/>
    </source>
</evidence>
<dbReference type="InterPro" id="IPR048338">
    <property type="entry name" value="Mediator_Med16"/>
</dbReference>
<organism evidence="12 13">
    <name type="scientific">Anthostomella pinea</name>
    <dbReference type="NCBI Taxonomy" id="933095"/>
    <lineage>
        <taxon>Eukaryota</taxon>
        <taxon>Fungi</taxon>
        <taxon>Dikarya</taxon>
        <taxon>Ascomycota</taxon>
        <taxon>Pezizomycotina</taxon>
        <taxon>Sordariomycetes</taxon>
        <taxon>Xylariomycetidae</taxon>
        <taxon>Xylariales</taxon>
        <taxon>Xylariaceae</taxon>
        <taxon>Anthostomella</taxon>
    </lineage>
</organism>
<keyword evidence="5 9" id="KW-0010">Activator</keyword>
<gene>
    <name evidence="9" type="primary">MED16</name>
    <name evidence="12" type="ORF">KHLLAP_LOCUS13756</name>
</gene>
<keyword evidence="6 9" id="KW-0804">Transcription</keyword>
<dbReference type="Pfam" id="PF11635">
    <property type="entry name" value="Med16_N"/>
    <property type="match status" value="1"/>
</dbReference>
<evidence type="ECO:0000313" key="12">
    <source>
        <dbReference type="EMBL" id="CAJ2513288.1"/>
    </source>
</evidence>
<dbReference type="EMBL" id="CAUWAG010000020">
    <property type="protein sequence ID" value="CAJ2513288.1"/>
    <property type="molecule type" value="Genomic_DNA"/>
</dbReference>
<dbReference type="InterPro" id="IPR021665">
    <property type="entry name" value="Mediator_Med16_N"/>
</dbReference>
<evidence type="ECO:0000259" key="11">
    <source>
        <dbReference type="Pfam" id="PF20719"/>
    </source>
</evidence>
<evidence type="ECO:0000256" key="2">
    <source>
        <dbReference type="ARBA" id="ARBA00006543"/>
    </source>
</evidence>
<dbReference type="InterPro" id="IPR036322">
    <property type="entry name" value="WD40_repeat_dom_sf"/>
</dbReference>
<evidence type="ECO:0000256" key="4">
    <source>
        <dbReference type="ARBA" id="ARBA00023015"/>
    </source>
</evidence>
<name>A0AAI8VZH2_9PEZI</name>
<evidence type="ECO:0000256" key="8">
    <source>
        <dbReference type="ARBA" id="ARBA00032015"/>
    </source>
</evidence>
<comment type="subunit">
    <text evidence="9">Component of the Mediator complex.</text>
</comment>
<comment type="caution">
    <text evidence="12">The sequence shown here is derived from an EMBL/GenBank/DDBJ whole genome shotgun (WGS) entry which is preliminary data.</text>
</comment>
<dbReference type="PANTHER" id="PTHR13224:SF6">
    <property type="entry name" value="MEDIATOR OF RNA POLYMERASE II TRANSCRIPTION SUBUNIT 16"/>
    <property type="match status" value="1"/>
</dbReference>